<comment type="subunit">
    <text evidence="4 8">The glycine cleavage system is composed of four proteins: P, T, L and H.</text>
</comment>
<organism evidence="12 13">
    <name type="scientific">Paeniglutamicibacter gangotriensis Lz1y</name>
    <dbReference type="NCBI Taxonomy" id="1276920"/>
    <lineage>
        <taxon>Bacteria</taxon>
        <taxon>Bacillati</taxon>
        <taxon>Actinomycetota</taxon>
        <taxon>Actinomycetes</taxon>
        <taxon>Micrococcales</taxon>
        <taxon>Micrococcaceae</taxon>
        <taxon>Paeniglutamicibacter</taxon>
    </lineage>
</organism>
<dbReference type="AlphaFoldDB" id="M7MTV5"/>
<comment type="cofactor">
    <cofactor evidence="1 8 9">
        <name>pyridoxal 5'-phosphate</name>
        <dbReference type="ChEBI" id="CHEBI:597326"/>
    </cofactor>
</comment>
<dbReference type="GO" id="GO:0005960">
    <property type="term" value="C:glycine cleavage complex"/>
    <property type="evidence" value="ECO:0007669"/>
    <property type="project" value="TreeGrafter"/>
</dbReference>
<dbReference type="FunFam" id="3.40.640.10:FF:000007">
    <property type="entry name" value="glycine dehydrogenase (Decarboxylating), mitochondrial"/>
    <property type="match status" value="1"/>
</dbReference>
<dbReference type="SUPFAM" id="SSF53383">
    <property type="entry name" value="PLP-dependent transferases"/>
    <property type="match status" value="2"/>
</dbReference>
<dbReference type="PATRIC" id="fig|1276920.7.peg.1895"/>
<evidence type="ECO:0000256" key="9">
    <source>
        <dbReference type="PIRSR" id="PIRSR603437-50"/>
    </source>
</evidence>
<name>M7MTV5_9MICC</name>
<dbReference type="HAMAP" id="MF_00711">
    <property type="entry name" value="GcvP"/>
    <property type="match status" value="1"/>
</dbReference>
<dbReference type="eggNOG" id="COG0403">
    <property type="taxonomic scope" value="Bacteria"/>
</dbReference>
<dbReference type="NCBIfam" id="TIGR00461">
    <property type="entry name" value="gcvP"/>
    <property type="match status" value="1"/>
</dbReference>
<dbReference type="Gene3D" id="3.40.640.10">
    <property type="entry name" value="Type I PLP-dependent aspartate aminotransferase-like (Major domain)"/>
    <property type="match status" value="2"/>
</dbReference>
<evidence type="ECO:0000259" key="10">
    <source>
        <dbReference type="Pfam" id="PF02347"/>
    </source>
</evidence>
<dbReference type="InterPro" id="IPR015421">
    <property type="entry name" value="PyrdxlP-dep_Trfase_major"/>
</dbReference>
<dbReference type="CDD" id="cd00613">
    <property type="entry name" value="GDC-P"/>
    <property type="match status" value="1"/>
</dbReference>
<dbReference type="InterPro" id="IPR020581">
    <property type="entry name" value="GDC_P"/>
</dbReference>
<comment type="catalytic activity">
    <reaction evidence="7 8">
        <text>N(6)-[(R)-lipoyl]-L-lysyl-[glycine-cleavage complex H protein] + glycine + H(+) = N(6)-[(R)-S(8)-aminomethyldihydrolipoyl]-L-lysyl-[glycine-cleavage complex H protein] + CO2</text>
        <dbReference type="Rhea" id="RHEA:24304"/>
        <dbReference type="Rhea" id="RHEA-COMP:10494"/>
        <dbReference type="Rhea" id="RHEA-COMP:10495"/>
        <dbReference type="ChEBI" id="CHEBI:15378"/>
        <dbReference type="ChEBI" id="CHEBI:16526"/>
        <dbReference type="ChEBI" id="CHEBI:57305"/>
        <dbReference type="ChEBI" id="CHEBI:83099"/>
        <dbReference type="ChEBI" id="CHEBI:83143"/>
        <dbReference type="EC" id="1.4.4.2"/>
    </reaction>
</comment>
<dbReference type="STRING" id="1276920.ADIAG_01894"/>
<dbReference type="Pfam" id="PF21478">
    <property type="entry name" value="GcvP2_C"/>
    <property type="match status" value="1"/>
</dbReference>
<dbReference type="EC" id="1.4.4.2" evidence="8"/>
<dbReference type="Pfam" id="PF02347">
    <property type="entry name" value="GDC-P"/>
    <property type="match status" value="2"/>
</dbReference>
<sequence length="945" mass="100119">MTVTPSAEFVARHIGPQGNDIDTMLAQLGYSSLDELVDTAVPADIRQSEPLDLPAPRSEAEVLSDLRELAGKNIMKTQMIGQGFSDTHTPPVILRNVLEAPAWYTAYTPYQPEISQGRLEALLNFQTMVMDLTGLPIANASMLDEASAVAESVLLMRRANKAKADAKTVLDSNLFPQTVAVVQGRADALGFEVEIADLSSGLPEGEISGIVLQQPGNDGAVIDHSAVIAAAKERGAMVTIAADILALTMIAAPGDQGADIAVGNTQRFGVPLFFGGPHAAYLAVRNGLERSLPGRLVGVSKDDTGTPGYRLALQTREQHIRREKATSNICTAQALLAITASMFGVYHGPAGVKAIAQRTHNHARTIATALSGAGLILASESFFDTVQVTVENADSIITKAEEASINLRRVDATTVGISTDETTTAAHVAAIASVFGIEGAAPKAEGFELPAAVQRTSDFMTHPIFNTIKSETQMLRYLRRLSDRDLALDRTMIPLGSCTMKLNSTAEMESISWPEFASIHPFAPEHQTAGWRELITDLEGRLTTITGYAGVSIQPNAGSQGEYAGLLAISSYHRSNGDDQRTVCLIPASAHGTNAASAVLAGMKVVVVKTAADGSIDAADLDAKIEANKDTLAAIMITYPSTHGVYDSDVREVCDKVHGAGGQVYIDGANMNALVGLAQPGKFGGDVSHLNLHKTFCIPHGGGGPGVGPIGVAEHLIPFLPGDASGTYSMRDGVPVVATMFGSAGVLPISWAYIAMMGGEGLTSATKTAILSANYIASRLNAYFPILFTGNKGLVAHECILDLRELTNKTGVTAEDVSKRLMDFGFHAPTLSFPVAGTLMVEPTESEDLAEIERFIEAMIAIHGEMEQVLAGDFTIEESPLRHAPHTVAAVVNTAWDRKYTVEQAAFPVRALRVDKYFPSVGRIDGAGGDRNLICSCPPPEAFEN</sequence>
<comment type="function">
    <text evidence="2 8">The glycine cleavage system catalyzes the degradation of glycine. The P protein binds the alpha-amino group of glycine through its pyridoxal phosphate cofactor; CO(2) is released and the remaining methylamine moiety is then transferred to the lipoamide cofactor of the H protein.</text>
</comment>
<evidence type="ECO:0000313" key="13">
    <source>
        <dbReference type="Proteomes" id="UP000012015"/>
    </source>
</evidence>
<proteinExistence type="inferred from homology"/>
<evidence type="ECO:0000256" key="3">
    <source>
        <dbReference type="ARBA" id="ARBA00010756"/>
    </source>
</evidence>
<comment type="caution">
    <text evidence="12">The sequence shown here is derived from an EMBL/GenBank/DDBJ whole genome shotgun (WGS) entry which is preliminary data.</text>
</comment>
<dbReference type="GO" id="GO:0019464">
    <property type="term" value="P:glycine decarboxylation via glycine cleavage system"/>
    <property type="evidence" value="ECO:0007669"/>
    <property type="project" value="UniProtKB-UniRule"/>
</dbReference>
<dbReference type="InterPro" id="IPR049315">
    <property type="entry name" value="GDC-P_N"/>
</dbReference>
<dbReference type="GO" id="GO:0030170">
    <property type="term" value="F:pyridoxal phosphate binding"/>
    <property type="evidence" value="ECO:0007669"/>
    <property type="project" value="TreeGrafter"/>
</dbReference>
<evidence type="ECO:0000256" key="6">
    <source>
        <dbReference type="ARBA" id="ARBA00023002"/>
    </source>
</evidence>
<dbReference type="GO" id="GO:0004375">
    <property type="term" value="F:glycine dehydrogenase (decarboxylating) activity"/>
    <property type="evidence" value="ECO:0007669"/>
    <property type="project" value="UniProtKB-EC"/>
</dbReference>
<keyword evidence="5 8" id="KW-0663">Pyridoxal phosphate</keyword>
<protein>
    <recommendedName>
        <fullName evidence="8">Glycine dehydrogenase (decarboxylating)</fullName>
        <ecNumber evidence="8">1.4.4.2</ecNumber>
    </recommendedName>
    <alternativeName>
        <fullName evidence="8">Glycine cleavage system P-protein</fullName>
    </alternativeName>
    <alternativeName>
        <fullName evidence="8">Glycine decarboxylase</fullName>
    </alternativeName>
    <alternativeName>
        <fullName evidence="8">Glycine dehydrogenase (aminomethyl-transferring)</fullName>
    </alternativeName>
</protein>
<dbReference type="InterPro" id="IPR015422">
    <property type="entry name" value="PyrdxlP-dep_Trfase_small"/>
</dbReference>
<evidence type="ECO:0000256" key="2">
    <source>
        <dbReference type="ARBA" id="ARBA00003788"/>
    </source>
</evidence>
<dbReference type="InterPro" id="IPR049316">
    <property type="entry name" value="GDC-P_C"/>
</dbReference>
<evidence type="ECO:0000313" key="12">
    <source>
        <dbReference type="EMBL" id="EMQ98466.1"/>
    </source>
</evidence>
<evidence type="ECO:0000256" key="1">
    <source>
        <dbReference type="ARBA" id="ARBA00001933"/>
    </source>
</evidence>
<comment type="similarity">
    <text evidence="3 8">Belongs to the GcvP family.</text>
</comment>
<gene>
    <name evidence="8" type="primary">gcvP</name>
    <name evidence="12" type="ORF">ADIAG_01894</name>
</gene>
<evidence type="ECO:0000259" key="11">
    <source>
        <dbReference type="Pfam" id="PF21478"/>
    </source>
</evidence>
<evidence type="ECO:0000256" key="5">
    <source>
        <dbReference type="ARBA" id="ARBA00022898"/>
    </source>
</evidence>
<dbReference type="InterPro" id="IPR003437">
    <property type="entry name" value="GcvP"/>
</dbReference>
<keyword evidence="13" id="KW-1185">Reference proteome</keyword>
<dbReference type="RefSeq" id="WP_007271078.1">
    <property type="nucleotide sequence ID" value="NZ_AOCK01000005.1"/>
</dbReference>
<dbReference type="Gene3D" id="3.90.1150.10">
    <property type="entry name" value="Aspartate Aminotransferase, domain 1"/>
    <property type="match status" value="2"/>
</dbReference>
<accession>M7MTV5</accession>
<feature type="domain" description="Glycine dehydrogenase C-terminal" evidence="11">
    <location>
        <begin position="765"/>
        <end position="886"/>
    </location>
</feature>
<dbReference type="PANTHER" id="PTHR11773:SF1">
    <property type="entry name" value="GLYCINE DEHYDROGENASE (DECARBOXYLATING), MITOCHONDRIAL"/>
    <property type="match status" value="1"/>
</dbReference>
<dbReference type="InterPro" id="IPR015424">
    <property type="entry name" value="PyrdxlP-dep_Trfase"/>
</dbReference>
<dbReference type="EMBL" id="AOCK01000005">
    <property type="protein sequence ID" value="EMQ98466.1"/>
    <property type="molecule type" value="Genomic_DNA"/>
</dbReference>
<dbReference type="Proteomes" id="UP000012015">
    <property type="component" value="Unassembled WGS sequence"/>
</dbReference>
<evidence type="ECO:0000256" key="4">
    <source>
        <dbReference type="ARBA" id="ARBA00011690"/>
    </source>
</evidence>
<feature type="domain" description="Glycine cleavage system P-protein N-terminal" evidence="10">
    <location>
        <begin position="450"/>
        <end position="726"/>
    </location>
</feature>
<evidence type="ECO:0000256" key="8">
    <source>
        <dbReference type="HAMAP-Rule" id="MF_00711"/>
    </source>
</evidence>
<feature type="domain" description="Glycine cleavage system P-protein N-terminal" evidence="10">
    <location>
        <begin position="12"/>
        <end position="435"/>
    </location>
</feature>
<reference evidence="12 13" key="1">
    <citation type="journal article" date="2013" name="Genome Announc.">
        <title>Draft Genome Sequence of Arthrobacter gangotriensis Strain Lz1yT, Isolated from a Penguin Rookery Soil Sample Collected in Antarctica, near the Indian Station Dakshin Gangotri.</title>
        <authorList>
            <person name="Shivaji S."/>
            <person name="Ara S."/>
            <person name="Bandi S."/>
            <person name="Singh A."/>
            <person name="Kumar Pinnaka A."/>
        </authorList>
    </citation>
    <scope>NUCLEOTIDE SEQUENCE [LARGE SCALE GENOMIC DNA]</scope>
    <source>
        <strain evidence="12 13">Lz1y</strain>
    </source>
</reference>
<dbReference type="PANTHER" id="PTHR11773">
    <property type="entry name" value="GLYCINE DEHYDROGENASE, DECARBOXYLATING"/>
    <property type="match status" value="1"/>
</dbReference>
<dbReference type="GO" id="GO:0016594">
    <property type="term" value="F:glycine binding"/>
    <property type="evidence" value="ECO:0007669"/>
    <property type="project" value="TreeGrafter"/>
</dbReference>
<keyword evidence="6 8" id="KW-0560">Oxidoreductase</keyword>
<feature type="modified residue" description="N6-(pyridoxal phosphate)lysine" evidence="8 9">
    <location>
        <position position="694"/>
    </location>
</feature>
<dbReference type="NCBIfam" id="NF003346">
    <property type="entry name" value="PRK04366.1"/>
    <property type="match status" value="1"/>
</dbReference>
<dbReference type="GO" id="GO:0005829">
    <property type="term" value="C:cytosol"/>
    <property type="evidence" value="ECO:0007669"/>
    <property type="project" value="TreeGrafter"/>
</dbReference>
<dbReference type="eggNOG" id="COG1003">
    <property type="taxonomic scope" value="Bacteria"/>
</dbReference>
<evidence type="ECO:0000256" key="7">
    <source>
        <dbReference type="ARBA" id="ARBA00049026"/>
    </source>
</evidence>